<protein>
    <recommendedName>
        <fullName evidence="3">Guanylate kinase</fullName>
        <ecNumber evidence="2">2.7.4.8</ecNumber>
    </recommendedName>
    <alternativeName>
        <fullName evidence="6">GMP kinase</fullName>
    </alternativeName>
</protein>
<keyword evidence="4" id="KW-0808">Transferase</keyword>
<dbReference type="Proteomes" id="UP000885797">
    <property type="component" value="Unassembled WGS sequence"/>
</dbReference>
<dbReference type="InterPro" id="IPR027417">
    <property type="entry name" value="P-loop_NTPase"/>
</dbReference>
<evidence type="ECO:0000256" key="3">
    <source>
        <dbReference type="ARBA" id="ARBA00016296"/>
    </source>
</evidence>
<keyword evidence="5" id="KW-0418">Kinase</keyword>
<dbReference type="AlphaFoldDB" id="A0A7V2SWE8"/>
<name>A0A7V2SWE8_9BACT</name>
<dbReference type="FunFam" id="3.30.63.10:FF:000002">
    <property type="entry name" value="Guanylate kinase 1"/>
    <property type="match status" value="1"/>
</dbReference>
<dbReference type="InterPro" id="IPR008144">
    <property type="entry name" value="Guanylate_kin-like_dom"/>
</dbReference>
<dbReference type="PROSITE" id="PS00856">
    <property type="entry name" value="GUANYLATE_KINASE_1"/>
    <property type="match status" value="1"/>
</dbReference>
<dbReference type="GO" id="GO:0004385">
    <property type="term" value="F:GMP kinase activity"/>
    <property type="evidence" value="ECO:0007669"/>
    <property type="project" value="UniProtKB-EC"/>
</dbReference>
<dbReference type="SMART" id="SM00072">
    <property type="entry name" value="GuKc"/>
    <property type="match status" value="1"/>
</dbReference>
<evidence type="ECO:0000256" key="1">
    <source>
        <dbReference type="ARBA" id="ARBA00005790"/>
    </source>
</evidence>
<dbReference type="CDD" id="cd00071">
    <property type="entry name" value="GMPK"/>
    <property type="match status" value="1"/>
</dbReference>
<dbReference type="Gene3D" id="3.30.63.10">
    <property type="entry name" value="Guanylate Kinase phosphate binding domain"/>
    <property type="match status" value="1"/>
</dbReference>
<sequence>MKRTHKNNPKVAAPVRGELFVVSAPSGAGKTTILKRILAHLHGVTYSVSHTTRPPRPGEVDGKDYHFVTHEEFRELIEKGAFLEWAQVHTDLYGTSREEVEQAVQRGEDV</sequence>
<proteinExistence type="inferred from homology"/>
<dbReference type="InterPro" id="IPR020590">
    <property type="entry name" value="Guanylate_kinase_CS"/>
</dbReference>
<dbReference type="PROSITE" id="PS50052">
    <property type="entry name" value="GUANYLATE_KINASE_2"/>
    <property type="match status" value="1"/>
</dbReference>
<dbReference type="Pfam" id="PF00625">
    <property type="entry name" value="Guanylate_kin"/>
    <property type="match status" value="1"/>
</dbReference>
<evidence type="ECO:0000256" key="2">
    <source>
        <dbReference type="ARBA" id="ARBA00012961"/>
    </source>
</evidence>
<organism evidence="8">
    <name type="scientific">Dissulfuribacter thermophilus</name>
    <dbReference type="NCBI Taxonomy" id="1156395"/>
    <lineage>
        <taxon>Bacteria</taxon>
        <taxon>Pseudomonadati</taxon>
        <taxon>Thermodesulfobacteriota</taxon>
        <taxon>Dissulfuribacteria</taxon>
        <taxon>Dissulfuribacterales</taxon>
        <taxon>Dissulfuribacteraceae</taxon>
        <taxon>Dissulfuribacter</taxon>
    </lineage>
</organism>
<gene>
    <name evidence="8" type="ORF">ENJ63_04935</name>
</gene>
<evidence type="ECO:0000256" key="5">
    <source>
        <dbReference type="ARBA" id="ARBA00022777"/>
    </source>
</evidence>
<reference evidence="8" key="1">
    <citation type="journal article" date="2020" name="mSystems">
        <title>Genome- and Community-Level Interaction Insights into Carbon Utilization and Element Cycling Functions of Hydrothermarchaeota in Hydrothermal Sediment.</title>
        <authorList>
            <person name="Zhou Z."/>
            <person name="Liu Y."/>
            <person name="Xu W."/>
            <person name="Pan J."/>
            <person name="Luo Z.H."/>
            <person name="Li M."/>
        </authorList>
    </citation>
    <scope>NUCLEOTIDE SEQUENCE [LARGE SCALE GENOMIC DNA]</scope>
    <source>
        <strain evidence="8">HyVt-503</strain>
    </source>
</reference>
<comment type="similarity">
    <text evidence="1">Belongs to the guanylate kinase family.</text>
</comment>
<comment type="caution">
    <text evidence="8">The sequence shown here is derived from an EMBL/GenBank/DDBJ whole genome shotgun (WGS) entry which is preliminary data.</text>
</comment>
<dbReference type="InterPro" id="IPR008145">
    <property type="entry name" value="GK/Ca_channel_bsu"/>
</dbReference>
<accession>A0A7V2SWE8</accession>
<evidence type="ECO:0000259" key="7">
    <source>
        <dbReference type="PROSITE" id="PS50052"/>
    </source>
</evidence>
<feature type="non-terminal residue" evidence="8">
    <location>
        <position position="110"/>
    </location>
</feature>
<evidence type="ECO:0000256" key="4">
    <source>
        <dbReference type="ARBA" id="ARBA00022679"/>
    </source>
</evidence>
<dbReference type="EC" id="2.7.4.8" evidence="2"/>
<dbReference type="PANTHER" id="PTHR23117">
    <property type="entry name" value="GUANYLATE KINASE-RELATED"/>
    <property type="match status" value="1"/>
</dbReference>
<dbReference type="SUPFAM" id="SSF52540">
    <property type="entry name" value="P-loop containing nucleoside triphosphate hydrolases"/>
    <property type="match status" value="1"/>
</dbReference>
<dbReference type="GO" id="GO:0005829">
    <property type="term" value="C:cytosol"/>
    <property type="evidence" value="ECO:0007669"/>
    <property type="project" value="TreeGrafter"/>
</dbReference>
<dbReference type="PANTHER" id="PTHR23117:SF13">
    <property type="entry name" value="GUANYLATE KINASE"/>
    <property type="match status" value="1"/>
</dbReference>
<evidence type="ECO:0000256" key="6">
    <source>
        <dbReference type="ARBA" id="ARBA00030128"/>
    </source>
</evidence>
<evidence type="ECO:0000313" key="8">
    <source>
        <dbReference type="EMBL" id="HFC47210.1"/>
    </source>
</evidence>
<dbReference type="EMBL" id="DRND01000393">
    <property type="protein sequence ID" value="HFC47210.1"/>
    <property type="molecule type" value="Genomic_DNA"/>
</dbReference>
<dbReference type="Gene3D" id="3.40.50.300">
    <property type="entry name" value="P-loop containing nucleotide triphosphate hydrolases"/>
    <property type="match status" value="1"/>
</dbReference>
<feature type="domain" description="Guanylate kinase-like" evidence="7">
    <location>
        <begin position="17"/>
        <end position="110"/>
    </location>
</feature>